<dbReference type="Proteomes" id="UP000009096">
    <property type="component" value="Chromosome 6"/>
</dbReference>
<keyword evidence="2" id="KW-1185">Reference proteome</keyword>
<dbReference type="GeneID" id="30074332"/>
<reference evidence="1 2" key="1">
    <citation type="journal article" date="2010" name="Nature">
        <title>Comparative genomics reveals mobile pathogenicity chromosomes in Fusarium.</title>
        <authorList>
            <person name="Ma L.J."/>
            <person name="van der Does H.C."/>
            <person name="Borkovich K.A."/>
            <person name="Coleman J.J."/>
            <person name="Daboussi M.J."/>
            <person name="Di Pietro A."/>
            <person name="Dufresne M."/>
            <person name="Freitag M."/>
            <person name="Grabherr M."/>
            <person name="Henrissat B."/>
            <person name="Houterman P.M."/>
            <person name="Kang S."/>
            <person name="Shim W.B."/>
            <person name="Woloshuk C."/>
            <person name="Xie X."/>
            <person name="Xu J.R."/>
            <person name="Antoniw J."/>
            <person name="Baker S.E."/>
            <person name="Bluhm B.H."/>
            <person name="Breakspear A."/>
            <person name="Brown D.W."/>
            <person name="Butchko R.A."/>
            <person name="Chapman S."/>
            <person name="Coulson R."/>
            <person name="Coutinho P.M."/>
            <person name="Danchin E.G."/>
            <person name="Diener A."/>
            <person name="Gale L.R."/>
            <person name="Gardiner D.M."/>
            <person name="Goff S."/>
            <person name="Hammond-Kosack K.E."/>
            <person name="Hilburn K."/>
            <person name="Hua-Van A."/>
            <person name="Jonkers W."/>
            <person name="Kazan K."/>
            <person name="Kodira C.D."/>
            <person name="Koehrsen M."/>
            <person name="Kumar L."/>
            <person name="Lee Y.H."/>
            <person name="Li L."/>
            <person name="Manners J.M."/>
            <person name="Miranda-Saavedra D."/>
            <person name="Mukherjee M."/>
            <person name="Park G."/>
            <person name="Park J."/>
            <person name="Park S.Y."/>
            <person name="Proctor R.H."/>
            <person name="Regev A."/>
            <person name="Ruiz-Roldan M.C."/>
            <person name="Sain D."/>
            <person name="Sakthikumar S."/>
            <person name="Sykes S."/>
            <person name="Schwartz D.C."/>
            <person name="Turgeon B.G."/>
            <person name="Wapinski I."/>
            <person name="Yoder O."/>
            <person name="Young S."/>
            <person name="Zeng Q."/>
            <person name="Zhou S."/>
            <person name="Galagan J."/>
            <person name="Cuomo C.A."/>
            <person name="Kistler H.C."/>
            <person name="Rep M."/>
        </authorList>
    </citation>
    <scope>NUCLEOTIDE SEQUENCE [LARGE SCALE GENOMIC DNA]</scope>
    <source>
        <strain evidence="2">M3125 / FGSC 7600</strain>
    </source>
</reference>
<dbReference type="OrthoDB" id="5095933at2759"/>
<proteinExistence type="predicted"/>
<dbReference type="AlphaFoldDB" id="W7NFM6"/>
<sequence>MQLRTECVGLNWYLNKCHVLRDVKLPDSDTVVRLQVSSPFPSLPFRRNVAHAVYQDLLLKPTPTEHHDYPSFIRKFALVLRLLLH</sequence>
<evidence type="ECO:0000313" key="1">
    <source>
        <dbReference type="EMBL" id="EWG55082.1"/>
    </source>
</evidence>
<dbReference type="EMBL" id="CM000583">
    <property type="protein sequence ID" value="EWG55082.1"/>
    <property type="molecule type" value="Genomic_DNA"/>
</dbReference>
<dbReference type="VEuPathDB" id="FungiDB:FVEG_17456"/>
<dbReference type="EMBL" id="DS022263">
    <property type="protein sequence ID" value="EWG55082.1"/>
    <property type="molecule type" value="Genomic_DNA"/>
</dbReference>
<organism evidence="1 2">
    <name type="scientific">Gibberella moniliformis (strain M3125 / FGSC 7600)</name>
    <name type="common">Maize ear and stalk rot fungus</name>
    <name type="synonym">Fusarium verticillioides</name>
    <dbReference type="NCBI Taxonomy" id="334819"/>
    <lineage>
        <taxon>Eukaryota</taxon>
        <taxon>Fungi</taxon>
        <taxon>Dikarya</taxon>
        <taxon>Ascomycota</taxon>
        <taxon>Pezizomycotina</taxon>
        <taxon>Sordariomycetes</taxon>
        <taxon>Hypocreomycetidae</taxon>
        <taxon>Hypocreales</taxon>
        <taxon>Nectriaceae</taxon>
        <taxon>Fusarium</taxon>
        <taxon>Fusarium fujikuroi species complex</taxon>
    </lineage>
</organism>
<evidence type="ECO:0000313" key="2">
    <source>
        <dbReference type="Proteomes" id="UP000009096"/>
    </source>
</evidence>
<gene>
    <name evidence="1" type="ORF">FVEG_17456</name>
</gene>
<name>W7NFM6_GIBM7</name>
<dbReference type="KEGG" id="fvr:FVEG_17456"/>
<protein>
    <submittedName>
        <fullName evidence="1">Uncharacterized protein</fullName>
    </submittedName>
</protein>
<dbReference type="RefSeq" id="XP_018761273.1">
    <property type="nucleotide sequence ID" value="XM_018906711.1"/>
</dbReference>
<accession>W7NFM6</accession>